<dbReference type="InterPro" id="IPR001763">
    <property type="entry name" value="Rhodanese-like_dom"/>
</dbReference>
<dbReference type="InterPro" id="IPR036873">
    <property type="entry name" value="Rhodanese-like_dom_sf"/>
</dbReference>
<feature type="region of interest" description="Disordered" evidence="1">
    <location>
        <begin position="1"/>
        <end position="30"/>
    </location>
</feature>
<evidence type="ECO:0000313" key="3">
    <source>
        <dbReference type="EMBL" id="KAF9484810.1"/>
    </source>
</evidence>
<accession>A0A9P6D6D7</accession>
<feature type="compositionally biased region" description="Polar residues" evidence="1">
    <location>
        <begin position="7"/>
        <end position="26"/>
    </location>
</feature>
<dbReference type="SMART" id="SM00450">
    <property type="entry name" value="RHOD"/>
    <property type="match status" value="1"/>
</dbReference>
<dbReference type="OrthoDB" id="566238at2759"/>
<proteinExistence type="predicted"/>
<dbReference type="PROSITE" id="PS50206">
    <property type="entry name" value="RHODANESE_3"/>
    <property type="match status" value="1"/>
</dbReference>
<sequence length="340" mass="37284">MIGFRTSIPQSPSIRSRKSSTTSPASAINEGALVRRHSGQALRTLDDVREQVAREIAVHAITKAQQQDGVRIGVRLIMPNNDNEDFVQQVAASLQHQLLLHEHLFAVATTAQSTKAPAYSTLLICGSSQDYVQRAVLLASSKFIGRIITASNEGKMWVATVMDLGTYFYDEDALWDVVRKAARAPMDPLLPPPGAKGIDEILAEARAKLQRISPAQALEELRESQVGAPTFLVDIRPQEQREREGGIGGALIIERNVLEWRFDPRCASRLAIADRYDLRIIIFCQEGYTSSLAAYSLQQIGLLNTTDIIGGYEAWKNAGLPIDIDHRGSRSLASLAGSLV</sequence>
<evidence type="ECO:0000313" key="4">
    <source>
        <dbReference type="Proteomes" id="UP000807469"/>
    </source>
</evidence>
<comment type="caution">
    <text evidence="3">The sequence shown here is derived from an EMBL/GenBank/DDBJ whole genome shotgun (WGS) entry which is preliminary data.</text>
</comment>
<dbReference type="Proteomes" id="UP000807469">
    <property type="component" value="Unassembled WGS sequence"/>
</dbReference>
<evidence type="ECO:0000256" key="1">
    <source>
        <dbReference type="SAM" id="MobiDB-lite"/>
    </source>
</evidence>
<dbReference type="Pfam" id="PF00581">
    <property type="entry name" value="Rhodanese"/>
    <property type="match status" value="1"/>
</dbReference>
<gene>
    <name evidence="3" type="ORF">BDN70DRAFT_928056</name>
</gene>
<protein>
    <submittedName>
        <fullName evidence="3">Rhodanese domain-containing protein</fullName>
    </submittedName>
</protein>
<reference evidence="3" key="1">
    <citation type="submission" date="2020-11" db="EMBL/GenBank/DDBJ databases">
        <authorList>
            <consortium name="DOE Joint Genome Institute"/>
            <person name="Ahrendt S."/>
            <person name="Riley R."/>
            <person name="Andreopoulos W."/>
            <person name="Labutti K."/>
            <person name="Pangilinan J."/>
            <person name="Ruiz-Duenas F.J."/>
            <person name="Barrasa J.M."/>
            <person name="Sanchez-Garcia M."/>
            <person name="Camarero S."/>
            <person name="Miyauchi S."/>
            <person name="Serrano A."/>
            <person name="Linde D."/>
            <person name="Babiker R."/>
            <person name="Drula E."/>
            <person name="Ayuso-Fernandez I."/>
            <person name="Pacheco R."/>
            <person name="Padilla G."/>
            <person name="Ferreira P."/>
            <person name="Barriuso J."/>
            <person name="Kellner H."/>
            <person name="Castanera R."/>
            <person name="Alfaro M."/>
            <person name="Ramirez L."/>
            <person name="Pisabarro A.G."/>
            <person name="Kuo A."/>
            <person name="Tritt A."/>
            <person name="Lipzen A."/>
            <person name="He G."/>
            <person name="Yan M."/>
            <person name="Ng V."/>
            <person name="Cullen D."/>
            <person name="Martin F."/>
            <person name="Rosso M.-N."/>
            <person name="Henrissat B."/>
            <person name="Hibbett D."/>
            <person name="Martinez A.T."/>
            <person name="Grigoriev I.V."/>
        </authorList>
    </citation>
    <scope>NUCLEOTIDE SEQUENCE</scope>
    <source>
        <strain evidence="3">CIRM-BRFM 674</strain>
    </source>
</reference>
<dbReference type="EMBL" id="MU155140">
    <property type="protein sequence ID" value="KAF9484810.1"/>
    <property type="molecule type" value="Genomic_DNA"/>
</dbReference>
<organism evidence="3 4">
    <name type="scientific">Pholiota conissans</name>
    <dbReference type="NCBI Taxonomy" id="109636"/>
    <lineage>
        <taxon>Eukaryota</taxon>
        <taxon>Fungi</taxon>
        <taxon>Dikarya</taxon>
        <taxon>Basidiomycota</taxon>
        <taxon>Agaricomycotina</taxon>
        <taxon>Agaricomycetes</taxon>
        <taxon>Agaricomycetidae</taxon>
        <taxon>Agaricales</taxon>
        <taxon>Agaricineae</taxon>
        <taxon>Strophariaceae</taxon>
        <taxon>Pholiota</taxon>
    </lineage>
</organism>
<dbReference type="SUPFAM" id="SSF52821">
    <property type="entry name" value="Rhodanese/Cell cycle control phosphatase"/>
    <property type="match status" value="1"/>
</dbReference>
<name>A0A9P6D6D7_9AGAR</name>
<feature type="domain" description="Rhodanese" evidence="2">
    <location>
        <begin position="226"/>
        <end position="324"/>
    </location>
</feature>
<dbReference type="Gene3D" id="3.40.250.10">
    <property type="entry name" value="Rhodanese-like domain"/>
    <property type="match status" value="1"/>
</dbReference>
<keyword evidence="4" id="KW-1185">Reference proteome</keyword>
<dbReference type="AlphaFoldDB" id="A0A9P6D6D7"/>
<evidence type="ECO:0000259" key="2">
    <source>
        <dbReference type="PROSITE" id="PS50206"/>
    </source>
</evidence>